<comment type="caution">
    <text evidence="3">The sequence shown here is derived from an EMBL/GenBank/DDBJ whole genome shotgun (WGS) entry which is preliminary data.</text>
</comment>
<feature type="region of interest" description="Disordered" evidence="1">
    <location>
        <begin position="126"/>
        <end position="157"/>
    </location>
</feature>
<organism evidence="3 4">
    <name type="scientific">Striga asiatica</name>
    <name type="common">Asiatic witchweed</name>
    <name type="synonym">Buchnera asiatica</name>
    <dbReference type="NCBI Taxonomy" id="4170"/>
    <lineage>
        <taxon>Eukaryota</taxon>
        <taxon>Viridiplantae</taxon>
        <taxon>Streptophyta</taxon>
        <taxon>Embryophyta</taxon>
        <taxon>Tracheophyta</taxon>
        <taxon>Spermatophyta</taxon>
        <taxon>Magnoliopsida</taxon>
        <taxon>eudicotyledons</taxon>
        <taxon>Gunneridae</taxon>
        <taxon>Pentapetalae</taxon>
        <taxon>asterids</taxon>
        <taxon>lamiids</taxon>
        <taxon>Lamiales</taxon>
        <taxon>Orobanchaceae</taxon>
        <taxon>Buchnereae</taxon>
        <taxon>Striga</taxon>
    </lineage>
</organism>
<keyword evidence="4" id="KW-1185">Reference proteome</keyword>
<name>A0A5A7QWU1_STRAF</name>
<evidence type="ECO:0000256" key="1">
    <source>
        <dbReference type="SAM" id="MobiDB-lite"/>
    </source>
</evidence>
<proteinExistence type="predicted"/>
<keyword evidence="2" id="KW-0812">Transmembrane</keyword>
<evidence type="ECO:0000313" key="4">
    <source>
        <dbReference type="Proteomes" id="UP000325081"/>
    </source>
</evidence>
<keyword evidence="2" id="KW-1133">Transmembrane helix</keyword>
<accession>A0A5A7QWU1</accession>
<dbReference type="Proteomes" id="UP000325081">
    <property type="component" value="Unassembled WGS sequence"/>
</dbReference>
<protein>
    <submittedName>
        <fullName evidence="3">Transaldolase</fullName>
    </submittedName>
</protein>
<gene>
    <name evidence="3" type="ORF">STAS_26691</name>
</gene>
<sequence length="404" mass="45603">MHGDFQHTVVVAALYMDIESNSVIKEKRLVHGGGVQRDLGFSSSSKRAHSEFRNEYGRSLTRCHIALIARAWWLLLYCDVFFLHLVSSVVGILLAADPSVVNSCNKEGCGPLQSACGCPHNFHKKQPDDEHPGRHPKCSCANNSDRRHRQNLSSKQPNLRHHFAPPLYFYCSVIVIFVSLFYVDELRTVRLLILHQQICSPLSVATSILREILHELSEHEKKKMELMMLRRKKATKLTAYLSRSRCCQLWLITTDNAQAVWSNLYCLLSLQCYKTPIYVGGRYVKEGQSPWYDNLCRPLTDLIPLIESGVRGVTSNPVIFQEAISTSSAYNDQLSCGNKNINAKLILILSVGGMDFDGSYVSNTSEWEAAVVRWRCKKCRLQLPVGFATEELKSSLHRGSGGDR</sequence>
<feature type="transmembrane region" description="Helical" evidence="2">
    <location>
        <begin position="72"/>
        <end position="96"/>
    </location>
</feature>
<dbReference type="InterPro" id="IPR013785">
    <property type="entry name" value="Aldolase_TIM"/>
</dbReference>
<keyword evidence="2" id="KW-0472">Membrane</keyword>
<dbReference type="EMBL" id="BKCP01008604">
    <property type="protein sequence ID" value="GER49448.1"/>
    <property type="molecule type" value="Genomic_DNA"/>
</dbReference>
<evidence type="ECO:0000313" key="3">
    <source>
        <dbReference type="EMBL" id="GER49448.1"/>
    </source>
</evidence>
<reference evidence="4" key="1">
    <citation type="journal article" date="2019" name="Curr. Biol.">
        <title>Genome Sequence of Striga asiatica Provides Insight into the Evolution of Plant Parasitism.</title>
        <authorList>
            <person name="Yoshida S."/>
            <person name="Kim S."/>
            <person name="Wafula E.K."/>
            <person name="Tanskanen J."/>
            <person name="Kim Y.M."/>
            <person name="Honaas L."/>
            <person name="Yang Z."/>
            <person name="Spallek T."/>
            <person name="Conn C.E."/>
            <person name="Ichihashi Y."/>
            <person name="Cheong K."/>
            <person name="Cui S."/>
            <person name="Der J.P."/>
            <person name="Gundlach H."/>
            <person name="Jiao Y."/>
            <person name="Hori C."/>
            <person name="Ishida J.K."/>
            <person name="Kasahara H."/>
            <person name="Kiba T."/>
            <person name="Kim M.S."/>
            <person name="Koo N."/>
            <person name="Laohavisit A."/>
            <person name="Lee Y.H."/>
            <person name="Lumba S."/>
            <person name="McCourt P."/>
            <person name="Mortimer J.C."/>
            <person name="Mutuku J.M."/>
            <person name="Nomura T."/>
            <person name="Sasaki-Sekimoto Y."/>
            <person name="Seto Y."/>
            <person name="Wang Y."/>
            <person name="Wakatake T."/>
            <person name="Sakakibara H."/>
            <person name="Demura T."/>
            <person name="Yamaguchi S."/>
            <person name="Yoneyama K."/>
            <person name="Manabe R.I."/>
            <person name="Nelson D.C."/>
            <person name="Schulman A.H."/>
            <person name="Timko M.P."/>
            <person name="dePamphilis C.W."/>
            <person name="Choi D."/>
            <person name="Shirasu K."/>
        </authorList>
    </citation>
    <scope>NUCLEOTIDE SEQUENCE [LARGE SCALE GENOMIC DNA]</scope>
    <source>
        <strain evidence="4">cv. UVA1</strain>
    </source>
</reference>
<feature type="transmembrane region" description="Helical" evidence="2">
    <location>
        <begin position="167"/>
        <end position="183"/>
    </location>
</feature>
<dbReference type="AlphaFoldDB" id="A0A5A7QWU1"/>
<evidence type="ECO:0000256" key="2">
    <source>
        <dbReference type="SAM" id="Phobius"/>
    </source>
</evidence>
<dbReference type="Gene3D" id="3.20.20.70">
    <property type="entry name" value="Aldolase class I"/>
    <property type="match status" value="1"/>
</dbReference>